<accession>A0A4D6GVH5</accession>
<name>A0A4D6GVH5_HALS9</name>
<evidence type="ECO:0000313" key="3">
    <source>
        <dbReference type="Proteomes" id="UP000296216"/>
    </source>
</evidence>
<dbReference type="RefSeq" id="WP_012289145.1">
    <property type="nucleotide sequence ID" value="NZ_VRYN01000002.1"/>
</dbReference>
<dbReference type="AlphaFoldDB" id="A0A4D6GVH5"/>
<dbReference type="GeneID" id="68693302"/>
<evidence type="ECO:0000313" key="2">
    <source>
        <dbReference type="EMBL" id="TYO76744.1"/>
    </source>
</evidence>
<dbReference type="Proteomes" id="UP000296216">
    <property type="component" value="Chromosome"/>
</dbReference>
<dbReference type="EMBL" id="VRYN01000002">
    <property type="protein sequence ID" value="TYO76744.1"/>
    <property type="molecule type" value="Genomic_DNA"/>
</dbReference>
<dbReference type="EMBL" id="CP038631">
    <property type="protein sequence ID" value="QCC44207.1"/>
    <property type="molecule type" value="Genomic_DNA"/>
</dbReference>
<dbReference type="Gene3D" id="3.20.20.140">
    <property type="entry name" value="Metal-dependent hydrolases"/>
    <property type="match status" value="1"/>
</dbReference>
<dbReference type="Proteomes" id="UP000323075">
    <property type="component" value="Unassembled WGS sequence"/>
</dbReference>
<dbReference type="Pfam" id="PF13263">
    <property type="entry name" value="PHP_C"/>
    <property type="match status" value="1"/>
</dbReference>
<reference evidence="1" key="3">
    <citation type="journal article" name="MicrobiologyOpen">
        <title>Whole-genome comparison between the type strain of Halobacterium salinarum (DSM 3754(T)) and the laboratory strains R1 and NRC-1.</title>
        <authorList>
            <person name="Pfeiffer F."/>
            <person name="Losensky G."/>
            <person name="Marchfelder A."/>
            <person name="Habermann B."/>
            <person name="Dyall-Smith M."/>
        </authorList>
    </citation>
    <scope>NUCLEOTIDE SEQUENCE</scope>
    <source>
        <strain evidence="1">91-R6</strain>
    </source>
</reference>
<dbReference type="SUPFAM" id="SSF89550">
    <property type="entry name" value="PHP domain-like"/>
    <property type="match status" value="1"/>
</dbReference>
<evidence type="ECO:0000313" key="1">
    <source>
        <dbReference type="EMBL" id="QCC44207.1"/>
    </source>
</evidence>
<reference evidence="2 4" key="2">
    <citation type="submission" date="2019-07" db="EMBL/GenBank/DDBJ databases">
        <title>Genomic Encyclopedia of Archaeal and Bacterial Type Strains, Phase II (KMG-II): from individual species to whole genera.</title>
        <authorList>
            <person name="Goeker M."/>
        </authorList>
    </citation>
    <scope>NUCLEOTIDE SEQUENCE [LARGE SCALE GENOMIC DNA]</scope>
    <source>
        <strain evidence="2 4">DSM 3754</strain>
    </source>
</reference>
<protein>
    <submittedName>
        <fullName evidence="1">PHP domain protein</fullName>
    </submittedName>
</protein>
<organism evidence="1 3">
    <name type="scientific">Halobacterium salinarum (strain ATCC 33171 / DSM 3754 / JCM 8978 / NBRC 102687 / NCIMB 764 / 91-R6)</name>
    <dbReference type="NCBI Taxonomy" id="2597657"/>
    <lineage>
        <taxon>Archaea</taxon>
        <taxon>Methanobacteriati</taxon>
        <taxon>Methanobacteriota</taxon>
        <taxon>Stenosarchaea group</taxon>
        <taxon>Halobacteria</taxon>
        <taxon>Halobacteriales</taxon>
        <taxon>Halobacteriaceae</taxon>
        <taxon>Halobacterium</taxon>
    </lineage>
</organism>
<proteinExistence type="predicted"/>
<reference evidence="1 3" key="1">
    <citation type="journal article" date="2019" name="Microbiol. Resour. Announc.">
        <title>The Genome Sequence of the Halobacterium salinarum Type Strain Is Closely Related to That of Laboratory Strains NRC-1 and R1.</title>
        <authorList>
            <person name="Pfeiffer F."/>
            <person name="Marchfelder A."/>
            <person name="Habermann B."/>
            <person name="Dyall-Smith M.L."/>
        </authorList>
    </citation>
    <scope>NUCLEOTIDE SEQUENCE [LARGE SCALE GENOMIC DNA]</scope>
    <source>
        <strain evidence="1">91-R6</strain>
        <strain evidence="3">ATCC 33171 / DSM 3754 / JCM 8978 / NBRC 102687 / NCIMB 764 / 91-R6</strain>
    </source>
</reference>
<evidence type="ECO:0000313" key="4">
    <source>
        <dbReference type="Proteomes" id="UP000323075"/>
    </source>
</evidence>
<dbReference type="InterPro" id="IPR016195">
    <property type="entry name" value="Pol/histidinol_Pase-like"/>
</dbReference>
<sequence>MPTTRVDLHVKVLNDTVIRRAKAADIDVLVYAPHFTRLPTIRERAAAYSDDDILVVPAREVFTGSYRDRKHVLAIGLEECVPDYITLDGALTELARQDAAVLAPHPGFLTVSLTPADIEAYRDRIDAVETYNPKHAPHNNRRARRLADTHGMPAFGSSYAHLAGTVGEVWTTIDTTITSGSELTAALRDGVSRTVDHDTGLSHYRQRIAEKLHLGYENTWEKLDRVVLSGMERTHPRQVAYDGRFDDIAVY</sequence>
<gene>
    <name evidence="2" type="ORF">APQ99_01385</name>
    <name evidence="1" type="ORF">HBSAL_02390</name>
</gene>